<proteinExistence type="inferred from homology"/>
<dbReference type="GO" id="GO:0003690">
    <property type="term" value="F:double-stranded DNA binding"/>
    <property type="evidence" value="ECO:0007669"/>
    <property type="project" value="TreeGrafter"/>
</dbReference>
<dbReference type="GO" id="GO:1990961">
    <property type="term" value="P:xenobiotic detoxification by transmembrane export across the plasma membrane"/>
    <property type="evidence" value="ECO:0007669"/>
    <property type="project" value="InterPro"/>
</dbReference>
<evidence type="ECO:0000256" key="5">
    <source>
        <dbReference type="ARBA" id="ARBA00022763"/>
    </source>
</evidence>
<feature type="binding site" evidence="11">
    <location>
        <position position="406"/>
    </location>
    <ligand>
        <name>substrate</name>
    </ligand>
</feature>
<dbReference type="GO" id="GO:0016020">
    <property type="term" value="C:membrane"/>
    <property type="evidence" value="ECO:0007669"/>
    <property type="project" value="InterPro"/>
</dbReference>
<dbReference type="InterPro" id="IPR010347">
    <property type="entry name" value="Tdp1"/>
</dbReference>
<feature type="transmembrane region" description="Helical" evidence="14">
    <location>
        <begin position="1053"/>
        <end position="1074"/>
    </location>
</feature>
<dbReference type="GO" id="GO:0042910">
    <property type="term" value="F:xenobiotic transmembrane transporter activity"/>
    <property type="evidence" value="ECO:0007669"/>
    <property type="project" value="InterPro"/>
</dbReference>
<evidence type="ECO:0000256" key="3">
    <source>
        <dbReference type="ARBA" id="ARBA00010205"/>
    </source>
</evidence>
<dbReference type="GO" id="GO:0015297">
    <property type="term" value="F:antiporter activity"/>
    <property type="evidence" value="ECO:0007669"/>
    <property type="project" value="InterPro"/>
</dbReference>
<keyword evidence="9" id="KW-0539">Nucleus</keyword>
<dbReference type="OrthoDB" id="2126698at2759"/>
<keyword evidence="5" id="KW-0227">DNA damage</keyword>
<keyword evidence="4" id="KW-0540">Nuclease</keyword>
<dbReference type="FunFam" id="3.30.870.10:FF:000038">
    <property type="entry name" value="Probable tyrosyl-DNA phosphodiesterase"/>
    <property type="match status" value="1"/>
</dbReference>
<feature type="transmembrane region" description="Helical" evidence="14">
    <location>
        <begin position="1010"/>
        <end position="1033"/>
    </location>
</feature>
<feature type="active site" description="Proton donor/acceptor" evidence="10">
    <location>
        <position position="404"/>
    </location>
</feature>
<evidence type="ECO:0000256" key="14">
    <source>
        <dbReference type="SAM" id="Phobius"/>
    </source>
</evidence>
<evidence type="ECO:0000256" key="1">
    <source>
        <dbReference type="ARBA" id="ARBA00004123"/>
    </source>
</evidence>
<feature type="region of interest" description="Disordered" evidence="13">
    <location>
        <begin position="647"/>
        <end position="684"/>
    </location>
</feature>
<feature type="region of interest" description="Disordered" evidence="13">
    <location>
        <begin position="1"/>
        <end position="46"/>
    </location>
</feature>
<keyword evidence="7" id="KW-0269">Exonuclease</keyword>
<organism evidence="15 16">
    <name type="scientific">Geosmithia morbida</name>
    <dbReference type="NCBI Taxonomy" id="1094350"/>
    <lineage>
        <taxon>Eukaryota</taxon>
        <taxon>Fungi</taxon>
        <taxon>Dikarya</taxon>
        <taxon>Ascomycota</taxon>
        <taxon>Pezizomycotina</taxon>
        <taxon>Sordariomycetes</taxon>
        <taxon>Hypocreomycetidae</taxon>
        <taxon>Hypocreales</taxon>
        <taxon>Bionectriaceae</taxon>
        <taxon>Geosmithia</taxon>
    </lineage>
</organism>
<feature type="region of interest" description="Disordered" evidence="13">
    <location>
        <begin position="378"/>
        <end position="398"/>
    </location>
</feature>
<feature type="active site" description="Nucleophile" evidence="10">
    <location>
        <position position="149"/>
    </location>
</feature>
<dbReference type="EMBL" id="JAANYQ010000001">
    <property type="protein sequence ID" value="KAF4126767.1"/>
    <property type="molecule type" value="Genomic_DNA"/>
</dbReference>
<dbReference type="NCBIfam" id="TIGR00797">
    <property type="entry name" value="matE"/>
    <property type="match status" value="1"/>
</dbReference>
<dbReference type="AlphaFoldDB" id="A0A9P5D536"/>
<keyword evidence="16" id="KW-1185">Reference proteome</keyword>
<dbReference type="Pfam" id="PF01554">
    <property type="entry name" value="MatE"/>
    <property type="match status" value="2"/>
</dbReference>
<sequence length="1120" mass="123175">MEPLVKRQRAGEETPPTKRRHMEGDRTPRSLSQPISPPPRRKNRVCPSPWQLTWVPDLPEPQNRDAIKLGDILGDSLISECWEFNFLHDIDFLMNAFDPDTRHLVKVHVVHGFWKQEDPSRLDLMQEASRYPNVELHAAFMPEMFGTHHSKMMVLLRRDGTAQVVILTANMIPKDWTVMANAVWRSPWLPLSAQPMAGHLPCPDDHPVGSGERFKADLLSYLAAYDRRRVICKPLADELRKYDFSAVRAAFVASVPGRHESHDMYQPSWGWAALRRVLSAVPCEDGESEVVVQISSIATMGPTDQWLQKTLFDSLGRSFSFGKKPERPQFKVVFPTADEIRRCLGGYMTGASIHTKIQSRQQALQLRYLRPTLHHWANDSDHGKPLPGDTTTRRHGGRARVAPHIKTYIRYSQRGTIDWAMLTSSNMSKQAWGDTAAPGTGLFRIASWEVGVLVWPDLFVGDDEQQDVAMVPTFQCDNPLVIREEDREGKEGQYEGVAAMVQNIPVGSPARGGRNPLSTSFTSSSPLAEAYLASDIAACTDDGEDGIDQDADLEADRQLTPGHMAYRRPSSGVAYGGTRPVLGAQVADEAGPSPMERQQSRSAEISLLRDNHVLPPKHATSKKPDGLLRRLYRRVFSTRVLAEEITTAGARAPPGQPSEQSPLLAGGSGSGRANGGADGGAADGEDEEAAWIQAVADGRLRTTWQRETKTLAEYSAPLIGTFFLQYSINVASIFAVGRIGKNELGAVSVANMSVAISCIAPFQGLATSLDTLCAQAYGSGHRHLVGLQFQRMTFFLFTLMGPVAVLWLFAGDILGRLIPEPESVRLAALYLRVMIFAIPGIILFETGKRFTQAQGLFRATTYVLVIAAPLNIFLLWLLVWKLELGFVGAPISVAIMENLLPILLFLYVRFIDGSQCWGGFSKRAFSNWWVMIRLALPGMIMVEAEWLAFEIMTLLASRFSAEHLAAQSAVATLASISYQIPFPVSIAASTRIANLIGAGLVGPAKLAGKVAFIVFCIIGTFNLTVFSTMRYYLALLFTRDPDVVSIITRVLPIVAVMQVFDGLSAGAHGLLRGIGKQSIGGPANLIAYYVISLPISLWLAFGLGWELEGLWIGVTVGLVV</sequence>
<protein>
    <submittedName>
        <fullName evidence="15">Multidrug resistance protein, MATE family</fullName>
    </submittedName>
</protein>
<dbReference type="GO" id="GO:0005634">
    <property type="term" value="C:nucleus"/>
    <property type="evidence" value="ECO:0007669"/>
    <property type="project" value="UniProtKB-SubCell"/>
</dbReference>
<feature type="compositionally biased region" description="Gly residues" evidence="13">
    <location>
        <begin position="666"/>
        <end position="682"/>
    </location>
</feature>
<evidence type="ECO:0000313" key="16">
    <source>
        <dbReference type="Proteomes" id="UP000749293"/>
    </source>
</evidence>
<evidence type="ECO:0000256" key="8">
    <source>
        <dbReference type="ARBA" id="ARBA00023204"/>
    </source>
</evidence>
<dbReference type="InterPro" id="IPR002528">
    <property type="entry name" value="MATE_fam"/>
</dbReference>
<feature type="transmembrane region" description="Helical" evidence="14">
    <location>
        <begin position="886"/>
        <end position="908"/>
    </location>
</feature>
<dbReference type="GeneID" id="55966734"/>
<keyword evidence="8" id="KW-0234">DNA repair</keyword>
<dbReference type="InterPro" id="IPR045069">
    <property type="entry name" value="MATE_euk"/>
</dbReference>
<dbReference type="SUPFAM" id="SSF56024">
    <property type="entry name" value="Phospholipase D/nuclease"/>
    <property type="match status" value="2"/>
</dbReference>
<comment type="similarity">
    <text evidence="3">Belongs to the tyrosyl-DNA phosphodiesterase family.</text>
</comment>
<evidence type="ECO:0000313" key="15">
    <source>
        <dbReference type="EMBL" id="KAF4126767.1"/>
    </source>
</evidence>
<dbReference type="Gene3D" id="3.30.870.10">
    <property type="entry name" value="Endonuclease Chain A"/>
    <property type="match status" value="2"/>
</dbReference>
<keyword evidence="6" id="KW-0378">Hydrolase</keyword>
<evidence type="ECO:0000256" key="6">
    <source>
        <dbReference type="ARBA" id="ARBA00022801"/>
    </source>
</evidence>
<evidence type="ECO:0000256" key="12">
    <source>
        <dbReference type="PIRSR" id="PIRSR610347-3"/>
    </source>
</evidence>
<evidence type="ECO:0000256" key="2">
    <source>
        <dbReference type="ARBA" id="ARBA00010199"/>
    </source>
</evidence>
<comment type="subcellular location">
    <subcellularLocation>
        <location evidence="1">Nucleus</location>
    </subcellularLocation>
</comment>
<dbReference type="GO" id="GO:0004527">
    <property type="term" value="F:exonuclease activity"/>
    <property type="evidence" value="ECO:0007669"/>
    <property type="project" value="UniProtKB-KW"/>
</dbReference>
<dbReference type="RefSeq" id="XP_035325419.1">
    <property type="nucleotide sequence ID" value="XM_035462489.1"/>
</dbReference>
<accession>A0A9P5D536</accession>
<reference evidence="15" key="1">
    <citation type="submission" date="2020-03" db="EMBL/GenBank/DDBJ databases">
        <title>Site-based positive gene gene selection in Geosmithia morbida across the United States reveals a broad range of putative effectors and factors for local host and environmental adapation.</title>
        <authorList>
            <person name="Onufrak A."/>
            <person name="Murdoch R.W."/>
            <person name="Gazis R."/>
            <person name="Huff M."/>
            <person name="Staton M."/>
            <person name="Klingeman W."/>
            <person name="Hadziabdic D."/>
        </authorList>
    </citation>
    <scope>NUCLEOTIDE SEQUENCE</scope>
    <source>
        <strain evidence="15">1262</strain>
    </source>
</reference>
<feature type="transmembrane region" description="Helical" evidence="14">
    <location>
        <begin position="826"/>
        <end position="844"/>
    </location>
</feature>
<comment type="similarity">
    <text evidence="2">Belongs to the multi antimicrobial extrusion (MATE) (TC 2.A.66.1) family.</text>
</comment>
<gene>
    <name evidence="15" type="ORF">GMORB2_0504</name>
</gene>
<dbReference type="PANTHER" id="PTHR12415:SF0">
    <property type="entry name" value="TYROSYL-DNA PHOSPHODIESTERASE 1"/>
    <property type="match status" value="1"/>
</dbReference>
<dbReference type="GO" id="GO:0017005">
    <property type="term" value="F:3'-tyrosyl-DNA phosphodiesterase activity"/>
    <property type="evidence" value="ECO:0007669"/>
    <property type="project" value="TreeGrafter"/>
</dbReference>
<evidence type="ECO:0000256" key="10">
    <source>
        <dbReference type="PIRSR" id="PIRSR610347-1"/>
    </source>
</evidence>
<comment type="caution">
    <text evidence="15">The sequence shown here is derived from an EMBL/GenBank/DDBJ whole genome shotgun (WGS) entry which is preliminary data.</text>
</comment>
<feature type="transmembrane region" description="Helical" evidence="14">
    <location>
        <begin position="794"/>
        <end position="814"/>
    </location>
</feature>
<evidence type="ECO:0000256" key="9">
    <source>
        <dbReference type="ARBA" id="ARBA00023242"/>
    </source>
</evidence>
<feature type="site" description="Interaction with DNA" evidence="12">
    <location>
        <position position="428"/>
    </location>
</feature>
<evidence type="ECO:0000256" key="13">
    <source>
        <dbReference type="SAM" id="MobiDB-lite"/>
    </source>
</evidence>
<keyword evidence="14" id="KW-0472">Membrane</keyword>
<feature type="binding site" evidence="11">
    <location>
        <position position="151"/>
    </location>
    <ligand>
        <name>substrate</name>
    </ligand>
</feature>
<dbReference type="GO" id="GO:0006281">
    <property type="term" value="P:DNA repair"/>
    <property type="evidence" value="ECO:0007669"/>
    <property type="project" value="UniProtKB-KW"/>
</dbReference>
<evidence type="ECO:0000256" key="4">
    <source>
        <dbReference type="ARBA" id="ARBA00022722"/>
    </source>
</evidence>
<feature type="transmembrane region" description="Helical" evidence="14">
    <location>
        <begin position="714"/>
        <end position="737"/>
    </location>
</feature>
<keyword evidence="14" id="KW-0812">Transmembrane</keyword>
<dbReference type="Pfam" id="PF06087">
    <property type="entry name" value="Tyr-DNA_phospho"/>
    <property type="match status" value="1"/>
</dbReference>
<evidence type="ECO:0000256" key="7">
    <source>
        <dbReference type="ARBA" id="ARBA00022839"/>
    </source>
</evidence>
<feature type="transmembrane region" description="Helical" evidence="14">
    <location>
        <begin position="928"/>
        <end position="949"/>
    </location>
</feature>
<dbReference type="Proteomes" id="UP000749293">
    <property type="component" value="Unassembled WGS sequence"/>
</dbReference>
<evidence type="ECO:0000256" key="11">
    <source>
        <dbReference type="PIRSR" id="PIRSR610347-2"/>
    </source>
</evidence>
<feature type="transmembrane region" description="Helical" evidence="14">
    <location>
        <begin position="1086"/>
        <end position="1105"/>
    </location>
</feature>
<keyword evidence="14" id="KW-1133">Transmembrane helix</keyword>
<dbReference type="PANTHER" id="PTHR12415">
    <property type="entry name" value="TYROSYL-DNA PHOSPHODIESTERASE 1"/>
    <property type="match status" value="1"/>
</dbReference>
<dbReference type="GO" id="GO:0003697">
    <property type="term" value="F:single-stranded DNA binding"/>
    <property type="evidence" value="ECO:0007669"/>
    <property type="project" value="TreeGrafter"/>
</dbReference>
<feature type="transmembrane region" description="Helical" evidence="14">
    <location>
        <begin position="744"/>
        <end position="762"/>
    </location>
</feature>
<name>A0A9P5D536_9HYPO</name>
<feature type="transmembrane region" description="Helical" evidence="14">
    <location>
        <begin position="856"/>
        <end position="879"/>
    </location>
</feature>
<dbReference type="CDD" id="cd13132">
    <property type="entry name" value="MATE_eukaryotic"/>
    <property type="match status" value="1"/>
</dbReference>
<feature type="compositionally biased region" description="Basic and acidic residues" evidence="13">
    <location>
        <begin position="9"/>
        <end position="28"/>
    </location>
</feature>